<organism evidence="1 2">
    <name type="scientific">Cajanus cajan</name>
    <name type="common">Pigeon pea</name>
    <name type="synonym">Cajanus indicus</name>
    <dbReference type="NCBI Taxonomy" id="3821"/>
    <lineage>
        <taxon>Eukaryota</taxon>
        <taxon>Viridiplantae</taxon>
        <taxon>Streptophyta</taxon>
        <taxon>Embryophyta</taxon>
        <taxon>Tracheophyta</taxon>
        <taxon>Spermatophyta</taxon>
        <taxon>Magnoliopsida</taxon>
        <taxon>eudicotyledons</taxon>
        <taxon>Gunneridae</taxon>
        <taxon>Pentapetalae</taxon>
        <taxon>rosids</taxon>
        <taxon>fabids</taxon>
        <taxon>Fabales</taxon>
        <taxon>Fabaceae</taxon>
        <taxon>Papilionoideae</taxon>
        <taxon>50 kb inversion clade</taxon>
        <taxon>NPAAA clade</taxon>
        <taxon>indigoferoid/millettioid clade</taxon>
        <taxon>Phaseoleae</taxon>
        <taxon>Cajanus</taxon>
    </lineage>
</organism>
<gene>
    <name evidence="1" type="ORF">KK1_003104</name>
</gene>
<name>A0A151SPZ9_CAJCA</name>
<accession>A0A151SPZ9</accession>
<evidence type="ECO:0000313" key="1">
    <source>
        <dbReference type="EMBL" id="KYP56855.1"/>
    </source>
</evidence>
<dbReference type="AlphaFoldDB" id="A0A151SPZ9"/>
<evidence type="ECO:0000313" key="2">
    <source>
        <dbReference type="Proteomes" id="UP000075243"/>
    </source>
</evidence>
<sequence>MEVILIQQGVAEVLKGEAKISRSLSQNEKNKMIDNARSVIILCLGDKALREVAREKIIVFISIQEQLGDFNKILDDLKNIEVKLEDEDKTFLILNSLSKSF</sequence>
<dbReference type="OMA" id="CIMSSKW"/>
<evidence type="ECO:0008006" key="3">
    <source>
        <dbReference type="Google" id="ProtNLM"/>
    </source>
</evidence>
<reference evidence="1 2" key="1">
    <citation type="journal article" date="2012" name="Nat. Biotechnol.">
        <title>Draft genome sequence of pigeonpea (Cajanus cajan), an orphan legume crop of resource-poor farmers.</title>
        <authorList>
            <person name="Varshney R.K."/>
            <person name="Chen W."/>
            <person name="Li Y."/>
            <person name="Bharti A.K."/>
            <person name="Saxena R.K."/>
            <person name="Schlueter J.A."/>
            <person name="Donoghue M.T."/>
            <person name="Azam S."/>
            <person name="Fan G."/>
            <person name="Whaley A.M."/>
            <person name="Farmer A.D."/>
            <person name="Sheridan J."/>
            <person name="Iwata A."/>
            <person name="Tuteja R."/>
            <person name="Penmetsa R.V."/>
            <person name="Wu W."/>
            <person name="Upadhyaya H.D."/>
            <person name="Yang S.P."/>
            <person name="Shah T."/>
            <person name="Saxena K.B."/>
            <person name="Michael T."/>
            <person name="McCombie W.R."/>
            <person name="Yang B."/>
            <person name="Zhang G."/>
            <person name="Yang H."/>
            <person name="Wang J."/>
            <person name="Spillane C."/>
            <person name="Cook D.R."/>
            <person name="May G.D."/>
            <person name="Xu X."/>
            <person name="Jackson S.A."/>
        </authorList>
    </citation>
    <scope>NUCLEOTIDE SEQUENCE [LARGE SCALE GENOMIC DNA]</scope>
    <source>
        <strain evidence="2">cv. Asha</strain>
    </source>
</reference>
<dbReference type="EMBL" id="CM003613">
    <property type="protein sequence ID" value="KYP56855.1"/>
    <property type="molecule type" value="Genomic_DNA"/>
</dbReference>
<dbReference type="Gramene" id="C.cajan_03033.t">
    <property type="protein sequence ID" value="C.cajan_03033.t"/>
    <property type="gene ID" value="C.cajan_03033"/>
</dbReference>
<protein>
    <recommendedName>
        <fullName evidence="3">Retrovirus-related Pol polyprotein from transposon TNT 1-94</fullName>
    </recommendedName>
</protein>
<proteinExistence type="predicted"/>
<dbReference type="Proteomes" id="UP000075243">
    <property type="component" value="Chromosome 11"/>
</dbReference>
<keyword evidence="2" id="KW-1185">Reference proteome</keyword>